<dbReference type="InterPro" id="IPR013517">
    <property type="entry name" value="FG-GAP"/>
</dbReference>
<dbReference type="AlphaFoldDB" id="A0A815G814"/>
<dbReference type="Proteomes" id="UP000663852">
    <property type="component" value="Unassembled WGS sequence"/>
</dbReference>
<accession>A0A815G814</accession>
<proteinExistence type="predicted"/>
<dbReference type="OrthoDB" id="10045734at2759"/>
<dbReference type="Pfam" id="PF13517">
    <property type="entry name" value="FG-GAP_3"/>
    <property type="match status" value="1"/>
</dbReference>
<dbReference type="SUPFAM" id="SSF69318">
    <property type="entry name" value="Integrin alpha N-terminal domain"/>
    <property type="match status" value="1"/>
</dbReference>
<name>A0A815G814_ADIRI</name>
<reference evidence="2" key="1">
    <citation type="submission" date="2021-02" db="EMBL/GenBank/DDBJ databases">
        <authorList>
            <person name="Nowell W R."/>
        </authorList>
    </citation>
    <scope>NUCLEOTIDE SEQUENCE</scope>
</reference>
<comment type="caution">
    <text evidence="2">The sequence shown here is derived from an EMBL/GenBank/DDBJ whole genome shotgun (WGS) entry which is preliminary data.</text>
</comment>
<evidence type="ECO:0000256" key="1">
    <source>
        <dbReference type="ARBA" id="ARBA00022729"/>
    </source>
</evidence>
<protein>
    <submittedName>
        <fullName evidence="2">Uncharacterized protein</fullName>
    </submittedName>
</protein>
<keyword evidence="1" id="KW-0732">Signal</keyword>
<sequence length="239" mass="25544">MITLGPSIAVANYGTNNIGICFNYGNGTFQDHILYSTIHNSNPSSIVVGDLNNDQSLDIITVGLCLSYIEPTTTSTTTATTTTNVLCTSGGIPLTFDDIPNADDSQGPIPSNYGGLNWTSSSYINTSEFPSSGYHYVCGSGVYALCFDTTLKIETPVETNTVTLNSCRMAAGWSNSTNLTITGYYSNTQLYTITVLLNTYSAVLQVFNWLGLNKIVMQASGSAILHVGLDNLCITFGIK</sequence>
<organism evidence="2 3">
    <name type="scientific">Adineta ricciae</name>
    <name type="common">Rotifer</name>
    <dbReference type="NCBI Taxonomy" id="249248"/>
    <lineage>
        <taxon>Eukaryota</taxon>
        <taxon>Metazoa</taxon>
        <taxon>Spiralia</taxon>
        <taxon>Gnathifera</taxon>
        <taxon>Rotifera</taxon>
        <taxon>Eurotatoria</taxon>
        <taxon>Bdelloidea</taxon>
        <taxon>Adinetida</taxon>
        <taxon>Adinetidae</taxon>
        <taxon>Adineta</taxon>
    </lineage>
</organism>
<dbReference type="InterPro" id="IPR028994">
    <property type="entry name" value="Integrin_alpha_N"/>
</dbReference>
<gene>
    <name evidence="2" type="ORF">EDS130_LOCUS32414</name>
</gene>
<evidence type="ECO:0000313" key="3">
    <source>
        <dbReference type="Proteomes" id="UP000663852"/>
    </source>
</evidence>
<dbReference type="EMBL" id="CAJNOJ010000248">
    <property type="protein sequence ID" value="CAF1335135.1"/>
    <property type="molecule type" value="Genomic_DNA"/>
</dbReference>
<dbReference type="Gene3D" id="2.30.30.100">
    <property type="match status" value="1"/>
</dbReference>
<evidence type="ECO:0000313" key="2">
    <source>
        <dbReference type="EMBL" id="CAF1335135.1"/>
    </source>
</evidence>